<organism evidence="2 3">
    <name type="scientific">Pseudomonas syringae pv. ribicola</name>
    <dbReference type="NCBI Taxonomy" id="55398"/>
    <lineage>
        <taxon>Bacteria</taxon>
        <taxon>Pseudomonadati</taxon>
        <taxon>Pseudomonadota</taxon>
        <taxon>Gammaproteobacteria</taxon>
        <taxon>Pseudomonadales</taxon>
        <taxon>Pseudomonadaceae</taxon>
        <taxon>Pseudomonas</taxon>
    </lineage>
</organism>
<dbReference type="PATRIC" id="fig|55398.3.peg.261"/>
<keyword evidence="1" id="KW-0472">Membrane</keyword>
<dbReference type="Proteomes" id="UP000050554">
    <property type="component" value="Unassembled WGS sequence"/>
</dbReference>
<proteinExistence type="predicted"/>
<dbReference type="AlphaFoldDB" id="A0A0P9Z654"/>
<evidence type="ECO:0000256" key="1">
    <source>
        <dbReference type="SAM" id="Phobius"/>
    </source>
</evidence>
<reference evidence="2 3" key="1">
    <citation type="submission" date="2015-09" db="EMBL/GenBank/DDBJ databases">
        <title>Genome announcement of multiple Pseudomonas syringae strains.</title>
        <authorList>
            <person name="Thakur S."/>
            <person name="Wang P.W."/>
            <person name="Gong Y."/>
            <person name="Weir B.S."/>
            <person name="Guttman D.S."/>
        </authorList>
    </citation>
    <scope>NUCLEOTIDE SEQUENCE [LARGE SCALE GENOMIC DNA]</scope>
    <source>
        <strain evidence="2 3">ICMP3882</strain>
    </source>
</reference>
<keyword evidence="1" id="KW-1133">Transmembrane helix</keyword>
<evidence type="ECO:0000313" key="2">
    <source>
        <dbReference type="EMBL" id="KPY45086.1"/>
    </source>
</evidence>
<dbReference type="EMBL" id="LJRF01000152">
    <property type="protein sequence ID" value="KPY45086.1"/>
    <property type="molecule type" value="Genomic_DNA"/>
</dbReference>
<keyword evidence="1" id="KW-0812">Transmembrane</keyword>
<feature type="transmembrane region" description="Helical" evidence="1">
    <location>
        <begin position="38"/>
        <end position="60"/>
    </location>
</feature>
<evidence type="ECO:0000313" key="3">
    <source>
        <dbReference type="Proteomes" id="UP000050554"/>
    </source>
</evidence>
<gene>
    <name evidence="2" type="ORF">ALO47_04420</name>
</gene>
<comment type="caution">
    <text evidence="2">The sequence shown here is derived from an EMBL/GenBank/DDBJ whole genome shotgun (WGS) entry which is preliminary data.</text>
</comment>
<name>A0A0P9Z654_PSESI</name>
<accession>A0A0P9Z654</accession>
<protein>
    <submittedName>
        <fullName evidence="2">Uncharacterized protein</fullName>
    </submittedName>
</protein>
<sequence length="418" mass="45365">MQPTCTHQPKRAEIFTYERTSPNDFETFTEVTLMTASWTMALATSAMLGSGMAMAAFLPIKNPSVIVVLKFVKRADEPGIQFVPASCVACQPVTDDWWNADNPRETIIALKVPRSRTLELAFDGAVANISRVILEAGDIGFRLDGEHLIVALPPLAADAITAAQVSTHIVEPGMVLRLEHADPARRAGAYAQGEFPSLQRAAANVLQFAQREVLRDLDLGRYVQQHGLGQIQIMGFDTNAPHGHEDAPPHVHMHLRWPGNTGTQIAHYYISTDGLLTHNIVGVKGSDAPERRFERGVAFTTLGPDGQPVYTHRITPEGWLQISRPDGATCTIEPLEPKGSGFANGASITCSGGFRHVLRVDDDLQQGRLKVSIDDVEEIFSYDPDTGALTSPTQPPPAPPSVYVEAMTGQNLPSALPD</sequence>